<name>W8CYZ3_9CAUD</name>
<organism evidence="1 2">
    <name type="scientific">Bacillus phage phiCM3</name>
    <dbReference type="NCBI Taxonomy" id="1357713"/>
    <lineage>
        <taxon>Viruses</taxon>
        <taxon>Duplodnaviria</taxon>
        <taxon>Heunggongvirae</taxon>
        <taxon>Uroviricota</taxon>
        <taxon>Caudoviricetes</taxon>
        <taxon>Camtrevirus</taxon>
        <taxon>Camtrevirus CM3</taxon>
    </lineage>
</organism>
<dbReference type="EMBL" id="KF296718">
    <property type="protein sequence ID" value="AGV99461.1"/>
    <property type="molecule type" value="Genomic_DNA"/>
</dbReference>
<dbReference type="KEGG" id="vg:18505553"/>
<protein>
    <submittedName>
        <fullName evidence="1">Uncharacterized protein</fullName>
    </submittedName>
</protein>
<dbReference type="RefSeq" id="YP_009009177.1">
    <property type="nucleotide sequence ID" value="NC_023599.1"/>
</dbReference>
<keyword evidence="2" id="KW-1185">Reference proteome</keyword>
<evidence type="ECO:0000313" key="1">
    <source>
        <dbReference type="EMBL" id="AGV99461.1"/>
    </source>
</evidence>
<dbReference type="GeneID" id="18505553"/>
<accession>W8CYZ3</accession>
<dbReference type="Proteomes" id="UP000202492">
    <property type="component" value="Segment"/>
</dbReference>
<proteinExistence type="predicted"/>
<sequence length="34" mass="3986">MFEKSLTMYKLFDMIIIEQNVLVGGRHETINNLS</sequence>
<evidence type="ECO:0000313" key="2">
    <source>
        <dbReference type="Proteomes" id="UP000202492"/>
    </source>
</evidence>
<reference evidence="1 2" key="1">
    <citation type="journal article" date="2014" name="J. Gen. Virol.">
        <title>Genomic analysis of a phage and prophage from a Bacillus thuringiensis strain.</title>
        <authorList>
            <person name="Yuan Y."/>
            <person name="Gao M."/>
            <person name="Peng Q."/>
            <person name="Wu D."/>
            <person name="Liu P."/>
            <person name="Wu Y."/>
        </authorList>
    </citation>
    <scope>NUCLEOTIDE SEQUENCE [LARGE SCALE GENOMIC DNA]</scope>
</reference>
<gene>
    <name evidence="1" type="ORF">phiCM3_gp33</name>
</gene>